<dbReference type="InterPro" id="IPR012337">
    <property type="entry name" value="RNaseH-like_sf"/>
</dbReference>
<dbReference type="EMBL" id="BMAU01021355">
    <property type="protein sequence ID" value="GFY20484.1"/>
    <property type="molecule type" value="Genomic_DNA"/>
</dbReference>
<evidence type="ECO:0000313" key="2">
    <source>
        <dbReference type="Proteomes" id="UP000887159"/>
    </source>
</evidence>
<organism evidence="1 2">
    <name type="scientific">Trichonephila clavipes</name>
    <name type="common">Golden silk orbweaver</name>
    <name type="synonym">Nephila clavipes</name>
    <dbReference type="NCBI Taxonomy" id="2585209"/>
    <lineage>
        <taxon>Eukaryota</taxon>
        <taxon>Metazoa</taxon>
        <taxon>Ecdysozoa</taxon>
        <taxon>Arthropoda</taxon>
        <taxon>Chelicerata</taxon>
        <taxon>Arachnida</taxon>
        <taxon>Araneae</taxon>
        <taxon>Araneomorphae</taxon>
        <taxon>Entelegynae</taxon>
        <taxon>Araneoidea</taxon>
        <taxon>Nephilidae</taxon>
        <taxon>Trichonephila</taxon>
    </lineage>
</organism>
<keyword evidence="2" id="KW-1185">Reference proteome</keyword>
<dbReference type="Proteomes" id="UP000887159">
    <property type="component" value="Unassembled WGS sequence"/>
</dbReference>
<comment type="caution">
    <text evidence="1">The sequence shown here is derived from an EMBL/GenBank/DDBJ whole genome shotgun (WGS) entry which is preliminary data.</text>
</comment>
<sequence length="160" mass="18451">MKQGLGHFPLSSFNRREVRRRSVSNKSKSTGIYDSRFQNRFDFEREEKLLCPTALRAIALETINTRYPPDEWLYIYTDGSFLDFTQGTGAGVFCDIFPFYSHALASDQGKSARVQDCRELLRKIPTKVVFQWVPSHCGLWGNETAEPLSKKRHGHSPKIY</sequence>
<dbReference type="AlphaFoldDB" id="A0A8X6VSA2"/>
<gene>
    <name evidence="1" type="ORF">TNCV_211161</name>
</gene>
<reference evidence="1" key="1">
    <citation type="submission" date="2020-08" db="EMBL/GenBank/DDBJ databases">
        <title>Multicomponent nature underlies the extraordinary mechanical properties of spider dragline silk.</title>
        <authorList>
            <person name="Kono N."/>
            <person name="Nakamura H."/>
            <person name="Mori M."/>
            <person name="Yoshida Y."/>
            <person name="Ohtoshi R."/>
            <person name="Malay A.D."/>
            <person name="Moran D.A.P."/>
            <person name="Tomita M."/>
            <person name="Numata K."/>
            <person name="Arakawa K."/>
        </authorList>
    </citation>
    <scope>NUCLEOTIDE SEQUENCE</scope>
</reference>
<dbReference type="SUPFAM" id="SSF53098">
    <property type="entry name" value="Ribonuclease H-like"/>
    <property type="match status" value="1"/>
</dbReference>
<protein>
    <recommendedName>
        <fullName evidence="3">RNase H type-1 domain-containing protein</fullName>
    </recommendedName>
</protein>
<name>A0A8X6VSA2_TRICX</name>
<proteinExistence type="predicted"/>
<evidence type="ECO:0008006" key="3">
    <source>
        <dbReference type="Google" id="ProtNLM"/>
    </source>
</evidence>
<accession>A0A8X6VSA2</accession>
<evidence type="ECO:0000313" key="1">
    <source>
        <dbReference type="EMBL" id="GFY20484.1"/>
    </source>
</evidence>